<accession>W4LGT3</accession>
<dbReference type="EMBL" id="AZHW01000685">
    <property type="protein sequence ID" value="ETW97273.1"/>
    <property type="molecule type" value="Genomic_DNA"/>
</dbReference>
<keyword evidence="2" id="KW-1185">Reference proteome</keyword>
<dbReference type="Proteomes" id="UP000019141">
    <property type="component" value="Unassembled WGS sequence"/>
</dbReference>
<reference evidence="1 2" key="1">
    <citation type="journal article" date="2014" name="Nature">
        <title>An environmental bacterial taxon with a large and distinct metabolic repertoire.</title>
        <authorList>
            <person name="Wilson M.C."/>
            <person name="Mori T."/>
            <person name="Ruckert C."/>
            <person name="Uria A.R."/>
            <person name="Helf M.J."/>
            <person name="Takada K."/>
            <person name="Gernert C."/>
            <person name="Steffens U.A."/>
            <person name="Heycke N."/>
            <person name="Schmitt S."/>
            <person name="Rinke C."/>
            <person name="Helfrich E.J."/>
            <person name="Brachmann A.O."/>
            <person name="Gurgui C."/>
            <person name="Wakimoto T."/>
            <person name="Kracht M."/>
            <person name="Crusemann M."/>
            <person name="Hentschel U."/>
            <person name="Abe I."/>
            <person name="Matsunaga S."/>
            <person name="Kalinowski J."/>
            <person name="Takeyama H."/>
            <person name="Piel J."/>
        </authorList>
    </citation>
    <scope>NUCLEOTIDE SEQUENCE [LARGE SCALE GENOMIC DNA]</scope>
    <source>
        <strain evidence="2">TSY1</strain>
    </source>
</reference>
<dbReference type="Gene3D" id="3.40.50.2000">
    <property type="entry name" value="Glycogen Phosphorylase B"/>
    <property type="match status" value="1"/>
</dbReference>
<dbReference type="AlphaFoldDB" id="W4LGT3"/>
<protein>
    <submittedName>
        <fullName evidence="1">Uncharacterized protein</fullName>
    </submittedName>
</protein>
<comment type="caution">
    <text evidence="1">The sequence shown here is derived from an EMBL/GenBank/DDBJ whole genome shotgun (WGS) entry which is preliminary data.</text>
</comment>
<gene>
    <name evidence="1" type="ORF">ETSY1_23365</name>
</gene>
<organism evidence="1 2">
    <name type="scientific">Entotheonella factor</name>
    <dbReference type="NCBI Taxonomy" id="1429438"/>
    <lineage>
        <taxon>Bacteria</taxon>
        <taxon>Pseudomonadati</taxon>
        <taxon>Nitrospinota/Tectimicrobiota group</taxon>
        <taxon>Candidatus Tectimicrobiota</taxon>
        <taxon>Candidatus Entotheonellia</taxon>
        <taxon>Candidatus Entotheonellales</taxon>
        <taxon>Candidatus Entotheonellaceae</taxon>
        <taxon>Candidatus Entotheonella</taxon>
    </lineage>
</organism>
<dbReference type="HOGENOM" id="CLU_047833_0_0_7"/>
<proteinExistence type="predicted"/>
<evidence type="ECO:0000313" key="1">
    <source>
        <dbReference type="EMBL" id="ETW97273.1"/>
    </source>
</evidence>
<sequence>MATAAQRAPWRNALFYLTYNGLYNFTNGIGTQTQLLLSGLEHIRPHIEAQYGPLDTHVVAPQPEHPTWGYDPVFFQQQQRRIEALGGHVHLLPYRARPEQELWDMRSWDALSRGAAALLRAQTAAYDRSLVICIDQPWLHTPHVLTTQYGGLPPRTACLLVLYNTAFIRNWETPDATEVAWEQLGLDAARPASRVAIADICPSFTTHLRTHFTLDDATFAPYTSSILVQDPIFARQDEADIRKILCAHGVPLDTDLVLAFGRAAPIKGFERLIPALDPLCERVHLVLISVPYLDDDTQQRLYDQLIEQHRLRCTHIKQFTRDLPRALCQW</sequence>
<feature type="non-terminal residue" evidence="1">
    <location>
        <position position="330"/>
    </location>
</feature>
<evidence type="ECO:0000313" key="2">
    <source>
        <dbReference type="Proteomes" id="UP000019141"/>
    </source>
</evidence>
<dbReference type="SUPFAM" id="SSF53756">
    <property type="entry name" value="UDP-Glycosyltransferase/glycogen phosphorylase"/>
    <property type="match status" value="1"/>
</dbReference>
<name>W4LGT3_ENTF1</name>